<dbReference type="Gene3D" id="1.50.10.10">
    <property type="match status" value="1"/>
</dbReference>
<organism evidence="4 5">
    <name type="scientific">Enterococcus asini</name>
    <dbReference type="NCBI Taxonomy" id="57732"/>
    <lineage>
        <taxon>Bacteria</taxon>
        <taxon>Bacillati</taxon>
        <taxon>Bacillota</taxon>
        <taxon>Bacilli</taxon>
        <taxon>Lactobacillales</taxon>
        <taxon>Enterococcaceae</taxon>
        <taxon>Enterococcus</taxon>
    </lineage>
</organism>
<dbReference type="SUPFAM" id="SSF48208">
    <property type="entry name" value="Six-hairpin glycosidases"/>
    <property type="match status" value="1"/>
</dbReference>
<dbReference type="AlphaFoldDB" id="A0AAW8TS73"/>
<dbReference type="InterPro" id="IPR027414">
    <property type="entry name" value="GH95_N_dom"/>
</dbReference>
<dbReference type="Pfam" id="PF14498">
    <property type="entry name" value="Glyco_hyd_65N_2"/>
    <property type="match status" value="1"/>
</dbReference>
<sequence>MEGIKMNFFFTTPALEWEETLPIGNGSLGGMIFGSFPEKIGLNDDVLWSGYEYDKNRLGAAKYLPEIQTSILEGCYFEAAQQIEDNFFGNYTESYLPLGNLIIEQPDQKNKVNQYCRCLDLKNSKVEITYQGEKGKYRREYFASYPDQTLRGRFIAPYPETFIISYESQLQSRIINRIDENCFEIHVQCPEHVNPKYISNEKDFVQGTRGEKHIYELIIEKTDGKLKFDNNQFVIEKATELSFIFRRKSMQKISGFLEAEKHHREDYQKLFNRVELYLGEQIPLPLNERIAKVKQGQADPGLIALYFQYGRYLLISSSRPGSLPSNLQGIWSWQLRAPWSCNFTTNINLEMNYWLADTCNLQECFVPYSEFIQRLSKAGEETALAHYGVTGSVCHHNTDRWLTTNPVGKPYESQIGTGDASWAMWQMGGAWLASDLYRHYEYIDDIKYLRNVVYPVLRNSVLFLVNTLIKCDETYHSCPSSSPENMFFDADRNKCSLHLSTAMDICLINENFSFFKETCELLNISDDLIDRIESIQPYLATVKIGSKGQILEWQEEFEEVEPGHRHVSHLYGAYPGELYNTEELLVATENSISLRLENGGGHTGWSNAWLINLFAILGDAEQAYHHIQHAILEASYGNLWSKHPPFQIDGNFGGAAGIANLFVQDRNGQVKFLPALPSELQDGFVKGLKVKGNKTVELQWKNGRIIKQMIY</sequence>
<keyword evidence="4" id="KW-0378">Hydrolase</keyword>
<evidence type="ECO:0000259" key="2">
    <source>
        <dbReference type="Pfam" id="PF21307"/>
    </source>
</evidence>
<dbReference type="RefSeq" id="WP_270596216.1">
    <property type="nucleotide sequence ID" value="NZ_JAQESC010000001.1"/>
</dbReference>
<dbReference type="InterPro" id="IPR008928">
    <property type="entry name" value="6-hairpin_glycosidase_sf"/>
</dbReference>
<dbReference type="InterPro" id="IPR012341">
    <property type="entry name" value="6hp_glycosidase-like_sf"/>
</dbReference>
<dbReference type="InterPro" id="IPR054363">
    <property type="entry name" value="GH95_cat"/>
</dbReference>
<dbReference type="PANTHER" id="PTHR31084">
    <property type="entry name" value="ALPHA-L-FUCOSIDASE 2"/>
    <property type="match status" value="1"/>
</dbReference>
<dbReference type="InterPro" id="IPR049053">
    <property type="entry name" value="AFCA-like_C"/>
</dbReference>
<dbReference type="Proteomes" id="UP001256711">
    <property type="component" value="Unassembled WGS sequence"/>
</dbReference>
<comment type="caution">
    <text evidence="4">The sequence shown here is derived from an EMBL/GenBank/DDBJ whole genome shotgun (WGS) entry which is preliminary data.</text>
</comment>
<dbReference type="Pfam" id="PF21307">
    <property type="entry name" value="Glyco_hydro_95_C"/>
    <property type="match status" value="1"/>
</dbReference>
<gene>
    <name evidence="4" type="ORF">P7H43_00445</name>
</gene>
<dbReference type="Pfam" id="PF22124">
    <property type="entry name" value="Glyco_hydro_95_cat"/>
    <property type="match status" value="1"/>
</dbReference>
<feature type="domain" description="Glycosyl hydrolase family 95 N-terminal" evidence="1">
    <location>
        <begin position="10"/>
        <end position="244"/>
    </location>
</feature>
<evidence type="ECO:0000313" key="5">
    <source>
        <dbReference type="Proteomes" id="UP001256711"/>
    </source>
</evidence>
<reference evidence="4" key="1">
    <citation type="submission" date="2023-03" db="EMBL/GenBank/DDBJ databases">
        <authorList>
            <person name="Shen W."/>
            <person name="Cai J."/>
        </authorList>
    </citation>
    <scope>NUCLEOTIDE SEQUENCE</scope>
    <source>
        <strain evidence="4">B226-2</strain>
    </source>
</reference>
<dbReference type="PANTHER" id="PTHR31084:SF0">
    <property type="entry name" value="ALPHA-L-FUCOSIDASE 2"/>
    <property type="match status" value="1"/>
</dbReference>
<dbReference type="EMBL" id="JARQBJ010000001">
    <property type="protein sequence ID" value="MDT2808970.1"/>
    <property type="molecule type" value="Genomic_DNA"/>
</dbReference>
<dbReference type="InterPro" id="IPR016518">
    <property type="entry name" value="Alpha-L-fucosidase"/>
</dbReference>
<feature type="domain" description="Glycosyl hydrolase family 95 catalytic" evidence="3">
    <location>
        <begin position="258"/>
        <end position="660"/>
    </location>
</feature>
<accession>A0AAW8TS73</accession>
<evidence type="ECO:0000259" key="1">
    <source>
        <dbReference type="Pfam" id="PF14498"/>
    </source>
</evidence>
<dbReference type="GO" id="GO:0004560">
    <property type="term" value="F:alpha-L-fucosidase activity"/>
    <property type="evidence" value="ECO:0007669"/>
    <property type="project" value="InterPro"/>
</dbReference>
<evidence type="ECO:0000259" key="3">
    <source>
        <dbReference type="Pfam" id="PF22124"/>
    </source>
</evidence>
<name>A0AAW8TS73_9ENTE</name>
<protein>
    <submittedName>
        <fullName evidence="4">Glycoside hydrolase family 95 protein</fullName>
    </submittedName>
</protein>
<dbReference type="GO" id="GO:0005975">
    <property type="term" value="P:carbohydrate metabolic process"/>
    <property type="evidence" value="ECO:0007669"/>
    <property type="project" value="InterPro"/>
</dbReference>
<feature type="domain" description="Alpha fucosidase A-like C-terminal" evidence="2">
    <location>
        <begin position="664"/>
        <end position="708"/>
    </location>
</feature>
<proteinExistence type="predicted"/>
<dbReference type="PIRSF" id="PIRSF007663">
    <property type="entry name" value="UCP007663"/>
    <property type="match status" value="1"/>
</dbReference>
<evidence type="ECO:0000313" key="4">
    <source>
        <dbReference type="EMBL" id="MDT2808970.1"/>
    </source>
</evidence>